<name>A0A6J4QMN1_9ACTN</name>
<evidence type="ECO:0000256" key="1">
    <source>
        <dbReference type="SAM" id="Coils"/>
    </source>
</evidence>
<reference evidence="2" key="1">
    <citation type="submission" date="2020-02" db="EMBL/GenBank/DDBJ databases">
        <authorList>
            <person name="Meier V. D."/>
        </authorList>
    </citation>
    <scope>NUCLEOTIDE SEQUENCE</scope>
    <source>
        <strain evidence="2">AVDCRST_MAG58</strain>
    </source>
</reference>
<proteinExistence type="predicted"/>
<sequence length="116" mass="14145">MSLWAHIEASIEPELAATRWIMPFMRRQHASEVNAARFFVGRRLHWQRMGDLERRIEQERARVEAEYRLVLKSSVEFEKRIRDRWREKCLAKNRRITELEERVADLERRLGEREGL</sequence>
<dbReference type="AlphaFoldDB" id="A0A6J4QMN1"/>
<protein>
    <submittedName>
        <fullName evidence="2">Uncharacterized protein</fullName>
    </submittedName>
</protein>
<gene>
    <name evidence="2" type="ORF">AVDCRST_MAG58-255</name>
</gene>
<evidence type="ECO:0000313" key="2">
    <source>
        <dbReference type="EMBL" id="CAA9444280.1"/>
    </source>
</evidence>
<organism evidence="2">
    <name type="scientific">uncultured Rubrobacteraceae bacterium</name>
    <dbReference type="NCBI Taxonomy" id="349277"/>
    <lineage>
        <taxon>Bacteria</taxon>
        <taxon>Bacillati</taxon>
        <taxon>Actinomycetota</taxon>
        <taxon>Rubrobacteria</taxon>
        <taxon>Rubrobacterales</taxon>
        <taxon>Rubrobacteraceae</taxon>
        <taxon>environmental samples</taxon>
    </lineage>
</organism>
<dbReference type="EMBL" id="CADCVF010000005">
    <property type="protein sequence ID" value="CAA9444280.1"/>
    <property type="molecule type" value="Genomic_DNA"/>
</dbReference>
<feature type="coiled-coil region" evidence="1">
    <location>
        <begin position="49"/>
        <end position="116"/>
    </location>
</feature>
<accession>A0A6J4QMN1</accession>
<keyword evidence="1" id="KW-0175">Coiled coil</keyword>